<dbReference type="EMBL" id="ML977177">
    <property type="protein sequence ID" value="KAF1983181.1"/>
    <property type="molecule type" value="Genomic_DNA"/>
</dbReference>
<keyword evidence="1" id="KW-0547">Nucleotide-binding</keyword>
<dbReference type="InterPro" id="IPR013126">
    <property type="entry name" value="Hsp_70_fam"/>
</dbReference>
<gene>
    <name evidence="4" type="ORF">K402DRAFT_423970</name>
</gene>
<dbReference type="GO" id="GO:0005524">
    <property type="term" value="F:ATP binding"/>
    <property type="evidence" value="ECO:0007669"/>
    <property type="project" value="UniProtKB-KW"/>
</dbReference>
<dbReference type="Gene3D" id="3.90.640.10">
    <property type="entry name" value="Actin, Chain A, domain 4"/>
    <property type="match status" value="1"/>
</dbReference>
<feature type="compositionally biased region" description="Basic and acidic residues" evidence="3">
    <location>
        <begin position="589"/>
        <end position="603"/>
    </location>
</feature>
<proteinExistence type="predicted"/>
<dbReference type="CDD" id="cd10170">
    <property type="entry name" value="ASKHA_NBD_HSP70"/>
    <property type="match status" value="1"/>
</dbReference>
<dbReference type="Proteomes" id="UP000800041">
    <property type="component" value="Unassembled WGS sequence"/>
</dbReference>
<dbReference type="SUPFAM" id="SSF53067">
    <property type="entry name" value="Actin-like ATPase domain"/>
    <property type="match status" value="2"/>
</dbReference>
<dbReference type="GO" id="GO:0140662">
    <property type="term" value="F:ATP-dependent protein folding chaperone"/>
    <property type="evidence" value="ECO:0007669"/>
    <property type="project" value="InterPro"/>
</dbReference>
<organism evidence="4 5">
    <name type="scientific">Aulographum hederae CBS 113979</name>
    <dbReference type="NCBI Taxonomy" id="1176131"/>
    <lineage>
        <taxon>Eukaryota</taxon>
        <taxon>Fungi</taxon>
        <taxon>Dikarya</taxon>
        <taxon>Ascomycota</taxon>
        <taxon>Pezizomycotina</taxon>
        <taxon>Dothideomycetes</taxon>
        <taxon>Pleosporomycetidae</taxon>
        <taxon>Aulographales</taxon>
        <taxon>Aulographaceae</taxon>
    </lineage>
</organism>
<name>A0A6G1GQH3_9PEZI</name>
<evidence type="ECO:0000256" key="2">
    <source>
        <dbReference type="ARBA" id="ARBA00022840"/>
    </source>
</evidence>
<evidence type="ECO:0000256" key="3">
    <source>
        <dbReference type="SAM" id="MobiDB-lite"/>
    </source>
</evidence>
<feature type="region of interest" description="Disordered" evidence="3">
    <location>
        <begin position="576"/>
        <end position="624"/>
    </location>
</feature>
<reference evidence="4" key="1">
    <citation type="journal article" date="2020" name="Stud. Mycol.">
        <title>101 Dothideomycetes genomes: a test case for predicting lifestyles and emergence of pathogens.</title>
        <authorList>
            <person name="Haridas S."/>
            <person name="Albert R."/>
            <person name="Binder M."/>
            <person name="Bloem J."/>
            <person name="Labutti K."/>
            <person name="Salamov A."/>
            <person name="Andreopoulos B."/>
            <person name="Baker S."/>
            <person name="Barry K."/>
            <person name="Bills G."/>
            <person name="Bluhm B."/>
            <person name="Cannon C."/>
            <person name="Castanera R."/>
            <person name="Culley D."/>
            <person name="Daum C."/>
            <person name="Ezra D."/>
            <person name="Gonzalez J."/>
            <person name="Henrissat B."/>
            <person name="Kuo A."/>
            <person name="Liang C."/>
            <person name="Lipzen A."/>
            <person name="Lutzoni F."/>
            <person name="Magnuson J."/>
            <person name="Mondo S."/>
            <person name="Nolan M."/>
            <person name="Ohm R."/>
            <person name="Pangilinan J."/>
            <person name="Park H.-J."/>
            <person name="Ramirez L."/>
            <person name="Alfaro M."/>
            <person name="Sun H."/>
            <person name="Tritt A."/>
            <person name="Yoshinaga Y."/>
            <person name="Zwiers L.-H."/>
            <person name="Turgeon B."/>
            <person name="Goodwin S."/>
            <person name="Spatafora J."/>
            <person name="Crous P."/>
            <person name="Grigoriev I."/>
        </authorList>
    </citation>
    <scope>NUCLEOTIDE SEQUENCE</scope>
    <source>
        <strain evidence="4">CBS 113979</strain>
    </source>
</reference>
<dbReference type="OrthoDB" id="2963168at2759"/>
<dbReference type="PRINTS" id="PR00301">
    <property type="entry name" value="HEATSHOCK70"/>
</dbReference>
<dbReference type="PANTHER" id="PTHR14187:SF81">
    <property type="entry name" value="HSP70 FAMILY PROTEIN (AFU_ORTHOLOGUE AFUA_4G14040)"/>
    <property type="match status" value="1"/>
</dbReference>
<accession>A0A6G1GQH3</accession>
<protein>
    <submittedName>
        <fullName evidence="4">Actin-like ATPase domain-containing protein</fullName>
    </submittedName>
</protein>
<evidence type="ECO:0000313" key="4">
    <source>
        <dbReference type="EMBL" id="KAF1983181.1"/>
    </source>
</evidence>
<dbReference type="InterPro" id="IPR043129">
    <property type="entry name" value="ATPase_NBD"/>
</dbReference>
<dbReference type="AlphaFoldDB" id="A0A6G1GQH3"/>
<evidence type="ECO:0000313" key="5">
    <source>
        <dbReference type="Proteomes" id="UP000800041"/>
    </source>
</evidence>
<keyword evidence="2" id="KW-0067">ATP-binding</keyword>
<feature type="compositionally biased region" description="Acidic residues" evidence="3">
    <location>
        <begin position="604"/>
        <end position="624"/>
    </location>
</feature>
<dbReference type="PANTHER" id="PTHR14187">
    <property type="entry name" value="ALPHA KINASE/ELONGATION FACTOR 2 KINASE"/>
    <property type="match status" value="1"/>
</dbReference>
<keyword evidence="5" id="KW-1185">Reference proteome</keyword>
<dbReference type="Pfam" id="PF00012">
    <property type="entry name" value="HSP70"/>
    <property type="match status" value="1"/>
</dbReference>
<sequence length="624" mass="70168">MTSFKNHKIIIGVDYGTTFTGVSYVPSTKSSIKDINIIRSWPGPSKEADEAWKTPSRIAYASENMGAYGNHWGYQVTPKMKSYSWTKLLLDDADNRIRQDDSSVADLLKSQGDGLMKLPPYRSATAVCADYLCEIYKFTIAELNKRLSPEVVSITPFEFWFTVPAIWSDKAKNATKQAATLAGFASRPGDTIFLIPEPEAAAIASLKSLTHDGVDSQVKPGDGILVCDCGGGTVDITAYSIKTTSPILKFEELIVGTGGKCGSTFIDRQLHAWMSTKFGSTFDKIAFEKKGPGSRFMKEFESQKREFGKSRELNQVFELPLVMPLKDSLHYDSDECVVKITALEMALFFDPVVKEITRLIARQVEIAGTAARGRHNINTIILVGGFGDSAYLNDSVRLWCRAHAGIRLICPESPQAAIVRGAALRGLEGTKPLSRRCRRHYGFEMGDIFREGIDPQCDGFWDEYDNVKRCRNRVQWEISKGQAIDETTFISSKFFIKYSLGRHSTHEFELFCCSMEAPPEYTTDPRVEYVGTVFMQLNNVDHYTLESKIVQGERKYLLNFESQIFLGKDEGVFSYSSPPDAYPSNNWQEDEKADEKTDEKADEKADEEVNEEVDEEIFEECPRR</sequence>
<dbReference type="Gene3D" id="3.30.420.40">
    <property type="match status" value="2"/>
</dbReference>
<evidence type="ECO:0000256" key="1">
    <source>
        <dbReference type="ARBA" id="ARBA00022741"/>
    </source>
</evidence>